<keyword evidence="5" id="KW-0547">Nucleotide-binding</keyword>
<dbReference type="InterPro" id="IPR012795">
    <property type="entry name" value="tRNA_Ile_lys_synt_N"/>
</dbReference>
<evidence type="ECO:0000256" key="1">
    <source>
        <dbReference type="ARBA" id="ARBA00013267"/>
    </source>
</evidence>
<sequence>MSYHAETSDINIPNIDRLAQHLTQLAEQYNIKSWCLAFSGGVDSQVLLHLLHRTKLNVLAIYIDHGLQVESAHWAKHCEQQCQQLNVPFRVIRVNAQPQKGEGPEAAARNARYGAFKAIIQTDMCLLTAQHQQDQAETVLLQLLRGGGAAGLAGMPQIASFAQGWHARPLLNVSQQSILNYAQKNKLNWVEDPSNQQQSYQRNFLRLSVIPLLEQRWPALSKTLSVFSGQQAENSRLLEELAEIDLQQAQIEKNQLDIKVLRTLDNARLRNALRYWFRVCGSTIPSRSVLQQIVEQMIE</sequence>
<evidence type="ECO:0000256" key="4">
    <source>
        <dbReference type="ARBA" id="ARBA00022694"/>
    </source>
</evidence>
<keyword evidence="3 10" id="KW-0436">Ligase</keyword>
<accession>A0A3B0XWC4</accession>
<feature type="non-terminal residue" evidence="10">
    <location>
        <position position="299"/>
    </location>
</feature>
<dbReference type="Pfam" id="PF09179">
    <property type="entry name" value="TilS"/>
    <property type="match status" value="1"/>
</dbReference>
<dbReference type="InterPro" id="IPR012094">
    <property type="entry name" value="tRNA_Ile_lys_synt"/>
</dbReference>
<dbReference type="GO" id="GO:0005737">
    <property type="term" value="C:cytoplasm"/>
    <property type="evidence" value="ECO:0007669"/>
    <property type="project" value="InterPro"/>
</dbReference>
<evidence type="ECO:0000256" key="3">
    <source>
        <dbReference type="ARBA" id="ARBA00022598"/>
    </source>
</evidence>
<evidence type="ECO:0000313" key="10">
    <source>
        <dbReference type="EMBL" id="VAW67432.1"/>
    </source>
</evidence>
<dbReference type="GO" id="GO:0032267">
    <property type="term" value="F:tRNA(Ile)-lysidine synthase activity"/>
    <property type="evidence" value="ECO:0007669"/>
    <property type="project" value="UniProtKB-EC"/>
</dbReference>
<feature type="domain" description="tRNA(Ile)-lysidine synthase substrate-binding" evidence="9">
    <location>
        <begin position="256"/>
        <end position="298"/>
    </location>
</feature>
<dbReference type="AlphaFoldDB" id="A0A3B0XWC4"/>
<dbReference type="EC" id="6.3.4.19" evidence="1"/>
<dbReference type="SUPFAM" id="SSF82829">
    <property type="entry name" value="MesJ substrate recognition domain-like"/>
    <property type="match status" value="1"/>
</dbReference>
<reference evidence="10" key="1">
    <citation type="submission" date="2018-06" db="EMBL/GenBank/DDBJ databases">
        <authorList>
            <person name="Zhirakovskaya E."/>
        </authorList>
    </citation>
    <scope>NUCLEOTIDE SEQUENCE</scope>
</reference>
<dbReference type="InterPro" id="IPR014729">
    <property type="entry name" value="Rossmann-like_a/b/a_fold"/>
</dbReference>
<evidence type="ECO:0000259" key="8">
    <source>
        <dbReference type="Pfam" id="PF01171"/>
    </source>
</evidence>
<keyword evidence="2" id="KW-0963">Cytoplasm</keyword>
<dbReference type="Pfam" id="PF01171">
    <property type="entry name" value="ATP_bind_3"/>
    <property type="match status" value="1"/>
</dbReference>
<proteinExistence type="inferred from homology"/>
<dbReference type="Gene3D" id="3.40.50.620">
    <property type="entry name" value="HUPs"/>
    <property type="match status" value="1"/>
</dbReference>
<dbReference type="CDD" id="cd01992">
    <property type="entry name" value="TilS_N"/>
    <property type="match status" value="1"/>
</dbReference>
<gene>
    <name evidence="10" type="ORF">MNBD_GAMMA10-1074</name>
</gene>
<comment type="catalytic activity">
    <reaction evidence="7">
        <text>cytidine(34) in tRNA(Ile2) + L-lysine + ATP = lysidine(34) in tRNA(Ile2) + AMP + diphosphate + H(+)</text>
        <dbReference type="Rhea" id="RHEA:43744"/>
        <dbReference type="Rhea" id="RHEA-COMP:10625"/>
        <dbReference type="Rhea" id="RHEA-COMP:10670"/>
        <dbReference type="ChEBI" id="CHEBI:15378"/>
        <dbReference type="ChEBI" id="CHEBI:30616"/>
        <dbReference type="ChEBI" id="CHEBI:32551"/>
        <dbReference type="ChEBI" id="CHEBI:33019"/>
        <dbReference type="ChEBI" id="CHEBI:82748"/>
        <dbReference type="ChEBI" id="CHEBI:83665"/>
        <dbReference type="ChEBI" id="CHEBI:456215"/>
        <dbReference type="EC" id="6.3.4.19"/>
    </reaction>
</comment>
<evidence type="ECO:0000256" key="2">
    <source>
        <dbReference type="ARBA" id="ARBA00022490"/>
    </source>
</evidence>
<dbReference type="GO" id="GO:0005524">
    <property type="term" value="F:ATP binding"/>
    <property type="evidence" value="ECO:0007669"/>
    <property type="project" value="UniProtKB-KW"/>
</dbReference>
<evidence type="ECO:0000256" key="5">
    <source>
        <dbReference type="ARBA" id="ARBA00022741"/>
    </source>
</evidence>
<dbReference type="SUPFAM" id="SSF52402">
    <property type="entry name" value="Adenine nucleotide alpha hydrolases-like"/>
    <property type="match status" value="1"/>
</dbReference>
<dbReference type="EMBL" id="UOFJ01000269">
    <property type="protein sequence ID" value="VAW67432.1"/>
    <property type="molecule type" value="Genomic_DNA"/>
</dbReference>
<dbReference type="PANTHER" id="PTHR43033">
    <property type="entry name" value="TRNA(ILE)-LYSIDINE SYNTHASE-RELATED"/>
    <property type="match status" value="1"/>
</dbReference>
<evidence type="ECO:0000259" key="9">
    <source>
        <dbReference type="Pfam" id="PF09179"/>
    </source>
</evidence>
<organism evidence="10">
    <name type="scientific">hydrothermal vent metagenome</name>
    <dbReference type="NCBI Taxonomy" id="652676"/>
    <lineage>
        <taxon>unclassified sequences</taxon>
        <taxon>metagenomes</taxon>
        <taxon>ecological metagenomes</taxon>
    </lineage>
</organism>
<dbReference type="PANTHER" id="PTHR43033:SF1">
    <property type="entry name" value="TRNA(ILE)-LYSIDINE SYNTHASE-RELATED"/>
    <property type="match status" value="1"/>
</dbReference>
<dbReference type="InterPro" id="IPR011063">
    <property type="entry name" value="TilS/TtcA_N"/>
</dbReference>
<evidence type="ECO:0000256" key="7">
    <source>
        <dbReference type="ARBA" id="ARBA00048539"/>
    </source>
</evidence>
<dbReference type="InterPro" id="IPR015262">
    <property type="entry name" value="tRNA_Ile_lys_synt_subst-bd"/>
</dbReference>
<dbReference type="GO" id="GO:0008033">
    <property type="term" value="P:tRNA processing"/>
    <property type="evidence" value="ECO:0007669"/>
    <property type="project" value="UniProtKB-KW"/>
</dbReference>
<dbReference type="Gene3D" id="1.20.59.20">
    <property type="match status" value="1"/>
</dbReference>
<dbReference type="NCBIfam" id="TIGR02432">
    <property type="entry name" value="lysidine_TilS_N"/>
    <property type="match status" value="1"/>
</dbReference>
<protein>
    <recommendedName>
        <fullName evidence="1">tRNA(Ile)-lysidine synthetase</fullName>
        <ecNumber evidence="1">6.3.4.19</ecNumber>
    </recommendedName>
</protein>
<evidence type="ECO:0000256" key="6">
    <source>
        <dbReference type="ARBA" id="ARBA00022840"/>
    </source>
</evidence>
<keyword evidence="4" id="KW-0819">tRNA processing</keyword>
<keyword evidence="6" id="KW-0067">ATP-binding</keyword>
<dbReference type="HAMAP" id="MF_01161">
    <property type="entry name" value="tRNA_Ile_lys_synt"/>
    <property type="match status" value="1"/>
</dbReference>
<name>A0A3B0XWC4_9ZZZZ</name>
<feature type="domain" description="tRNA(Ile)-lysidine/2-thiocytidine synthase N-terminal" evidence="8">
    <location>
        <begin position="34"/>
        <end position="206"/>
    </location>
</feature>